<dbReference type="AlphaFoldDB" id="A0AAT9GBD2"/>
<protein>
    <recommendedName>
        <fullName evidence="2">Transposase</fullName>
    </recommendedName>
</protein>
<dbReference type="EMBL" id="AP029172">
    <property type="protein sequence ID" value="BFD47111.1"/>
    <property type="molecule type" value="Genomic_DNA"/>
</dbReference>
<proteinExistence type="predicted"/>
<name>A0AAT9GBD2_9RICK</name>
<accession>A0AAT9GBD2</accession>
<evidence type="ECO:0008006" key="2">
    <source>
        <dbReference type="Google" id="ProtNLM"/>
    </source>
</evidence>
<sequence>MRKAFRTMNPPEKEKFGLRRKNNAISVELARGLGLMVWIAQANDPKHRYVEQAKDTDRLEPKGK</sequence>
<reference evidence="1" key="1">
    <citation type="submission" date="2024-01" db="EMBL/GenBank/DDBJ databases">
        <title>Sequencing the genomes of a sandfly, Sergentomyia squamirostris, and its two endosymbionts.</title>
        <authorList>
            <person name="Itokawa K."/>
            <person name="Sanjoba C."/>
        </authorList>
    </citation>
    <scope>NUCLEOTIDE SEQUENCE</scope>
    <source>
        <strain evidence="1">WSSQ</strain>
    </source>
</reference>
<organism evidence="1">
    <name type="scientific">Wolbachia endosymbiont of Sergentomyia squamirostris</name>
    <dbReference type="NCBI Taxonomy" id="3113640"/>
    <lineage>
        <taxon>Bacteria</taxon>
        <taxon>Pseudomonadati</taxon>
        <taxon>Pseudomonadota</taxon>
        <taxon>Alphaproteobacteria</taxon>
        <taxon>Rickettsiales</taxon>
        <taxon>Anaplasmataceae</taxon>
        <taxon>Wolbachieae</taxon>
        <taxon>Wolbachia</taxon>
    </lineage>
</organism>
<gene>
    <name evidence="1" type="ORF">DMENIID0003_01850</name>
</gene>
<evidence type="ECO:0000313" key="1">
    <source>
        <dbReference type="EMBL" id="BFD47111.1"/>
    </source>
</evidence>